<reference evidence="1" key="1">
    <citation type="submission" date="2020-03" db="EMBL/GenBank/DDBJ databases">
        <title>Melopsittacus undulatus (budgerigar) genome, bMelUnd1, maternal haplotype with Z.</title>
        <authorList>
            <person name="Gedman G."/>
            <person name="Mountcastle J."/>
            <person name="Haase B."/>
            <person name="Formenti G."/>
            <person name="Wright T."/>
            <person name="Apodaca J."/>
            <person name="Pelan S."/>
            <person name="Chow W."/>
            <person name="Rhie A."/>
            <person name="Howe K."/>
            <person name="Fedrigo O."/>
            <person name="Jarvis E.D."/>
        </authorList>
    </citation>
    <scope>NUCLEOTIDE SEQUENCE [LARGE SCALE GENOMIC DNA]</scope>
</reference>
<name>A0A8V5FW78_MELUD</name>
<dbReference type="Proteomes" id="UP000694405">
    <property type="component" value="Chromosome 3"/>
</dbReference>
<reference evidence="1" key="3">
    <citation type="submission" date="2025-09" db="UniProtKB">
        <authorList>
            <consortium name="Ensembl"/>
        </authorList>
    </citation>
    <scope>IDENTIFICATION</scope>
</reference>
<evidence type="ECO:0000313" key="2">
    <source>
        <dbReference type="Proteomes" id="UP000694405"/>
    </source>
</evidence>
<proteinExistence type="predicted"/>
<sequence>IGIALVLAQKLGPYKRTVVYFSKQCLRAVAAVVMNIEEACKFTLGQKITVPCCIRRNLYTIIQLVKCQLCLKNNPKN</sequence>
<dbReference type="AlphaFoldDB" id="A0A8V5FW78"/>
<dbReference type="Gene3D" id="3.10.20.370">
    <property type="match status" value="1"/>
</dbReference>
<evidence type="ECO:0000313" key="1">
    <source>
        <dbReference type="Ensembl" id="ENSMUNP00000025313.1"/>
    </source>
</evidence>
<accession>A0A8V5FW78</accession>
<dbReference type="Ensembl" id="ENSMUNT00000035406.1">
    <property type="protein sequence ID" value="ENSMUNP00000025313.1"/>
    <property type="gene ID" value="ENSMUNG00000019408.1"/>
</dbReference>
<reference evidence="1" key="2">
    <citation type="submission" date="2025-08" db="UniProtKB">
        <authorList>
            <consortium name="Ensembl"/>
        </authorList>
    </citation>
    <scope>IDENTIFICATION</scope>
</reference>
<organism evidence="1 2">
    <name type="scientific">Melopsittacus undulatus</name>
    <name type="common">Budgerigar</name>
    <name type="synonym">Psittacus undulatus</name>
    <dbReference type="NCBI Taxonomy" id="13146"/>
    <lineage>
        <taxon>Eukaryota</taxon>
        <taxon>Metazoa</taxon>
        <taxon>Chordata</taxon>
        <taxon>Craniata</taxon>
        <taxon>Vertebrata</taxon>
        <taxon>Euteleostomi</taxon>
        <taxon>Archelosauria</taxon>
        <taxon>Archosauria</taxon>
        <taxon>Dinosauria</taxon>
        <taxon>Saurischia</taxon>
        <taxon>Theropoda</taxon>
        <taxon>Coelurosauria</taxon>
        <taxon>Aves</taxon>
        <taxon>Neognathae</taxon>
        <taxon>Neoaves</taxon>
        <taxon>Telluraves</taxon>
        <taxon>Australaves</taxon>
        <taxon>Psittaciformes</taxon>
        <taxon>Psittaculidae</taxon>
        <taxon>Melopsittacus</taxon>
    </lineage>
</organism>
<keyword evidence="2" id="KW-1185">Reference proteome</keyword>
<protein>
    <submittedName>
        <fullName evidence="1">Uncharacterized protein</fullName>
    </submittedName>
</protein>